<dbReference type="AlphaFoldDB" id="A0A844FGK5"/>
<dbReference type="InterPro" id="IPR050922">
    <property type="entry name" value="LytR/CpsA/Psr_CW_biosynth"/>
</dbReference>
<evidence type="ECO:0000313" key="4">
    <source>
        <dbReference type="Proteomes" id="UP000462760"/>
    </source>
</evidence>
<dbReference type="OrthoDB" id="305468at2"/>
<reference evidence="3 4" key="1">
    <citation type="submission" date="2019-08" db="EMBL/GenBank/DDBJ databases">
        <title>In-depth cultivation of the pig gut microbiome towards novel bacterial diversity and tailored functional studies.</title>
        <authorList>
            <person name="Wylensek D."/>
            <person name="Hitch T.C.A."/>
            <person name="Clavel T."/>
        </authorList>
    </citation>
    <scope>NUCLEOTIDE SEQUENCE [LARGE SCALE GENOMIC DNA]</scope>
    <source>
        <strain evidence="3 4">Med78-601-WT-4W-RMD-3</strain>
    </source>
</reference>
<feature type="domain" description="Cell envelope-related transcriptional attenuator" evidence="2">
    <location>
        <begin position="86"/>
        <end position="243"/>
    </location>
</feature>
<evidence type="ECO:0000259" key="2">
    <source>
        <dbReference type="Pfam" id="PF03816"/>
    </source>
</evidence>
<comment type="caution">
    <text evidence="3">The sequence shown here is derived from an EMBL/GenBank/DDBJ whole genome shotgun (WGS) entry which is preliminary data.</text>
</comment>
<protein>
    <submittedName>
        <fullName evidence="3">LytR family transcriptional regulator</fullName>
    </submittedName>
</protein>
<dbReference type="PANTHER" id="PTHR33392">
    <property type="entry name" value="POLYISOPRENYL-TEICHOIC ACID--PEPTIDOGLYCAN TEICHOIC ACID TRANSFERASE TAGU"/>
    <property type="match status" value="1"/>
</dbReference>
<dbReference type="Pfam" id="PF03816">
    <property type="entry name" value="LytR_cpsA_psr"/>
    <property type="match status" value="1"/>
</dbReference>
<comment type="similarity">
    <text evidence="1">Belongs to the LytR/CpsA/Psr (LCP) family.</text>
</comment>
<dbReference type="EMBL" id="VULR01000005">
    <property type="protein sequence ID" value="MSS43114.1"/>
    <property type="molecule type" value="Genomic_DNA"/>
</dbReference>
<evidence type="ECO:0000313" key="3">
    <source>
        <dbReference type="EMBL" id="MSS43114.1"/>
    </source>
</evidence>
<sequence>MDSRRERKKTKKLAKRKRRFRRILLIVTIIILATFAYVNAHLNNLKTTNISKDDESLGIKKKDKEDEIINIALFGGDRRGKEDVVHSDAIMVLSIDKVHKKVKLSSIMRDTYVDVYDHGMTKINHAYAYGGPELAIRTLNENFNLNIRDYAFVDFYSFEELVDAVGGIDMDIKEIEIKEINRCIREVAAIKNTEPTLIRNSGMNHLNGEQAVAYSRIRKVGGGDYERTERQRKVMDELFKKGKDVDISKYPAIIDIIFPYIETSLSKMEIMKLGTYVLTNNIQTIDQARFPTDEHSHGEFIEKVWYLVTDLEETEKQIHEFIYETMDQVKID</sequence>
<dbReference type="NCBIfam" id="TIGR00350">
    <property type="entry name" value="lytR_cpsA_psr"/>
    <property type="match status" value="1"/>
</dbReference>
<dbReference type="Proteomes" id="UP000462760">
    <property type="component" value="Unassembled WGS sequence"/>
</dbReference>
<dbReference type="RefSeq" id="WP_154483789.1">
    <property type="nucleotide sequence ID" value="NZ_VULR01000005.1"/>
</dbReference>
<dbReference type="PANTHER" id="PTHR33392:SF6">
    <property type="entry name" value="POLYISOPRENYL-TEICHOIC ACID--PEPTIDOGLYCAN TEICHOIC ACID TRANSFERASE TAGU"/>
    <property type="match status" value="1"/>
</dbReference>
<gene>
    <name evidence="3" type="ORF">FYJ27_05115</name>
</gene>
<accession>A0A844FGK5</accession>
<proteinExistence type="inferred from homology"/>
<dbReference type="Gene3D" id="3.40.630.190">
    <property type="entry name" value="LCP protein"/>
    <property type="match status" value="1"/>
</dbReference>
<name>A0A844FGK5_9FIRM</name>
<organism evidence="3 4">
    <name type="scientific">Anaerosalibacter bizertensis</name>
    <dbReference type="NCBI Taxonomy" id="932217"/>
    <lineage>
        <taxon>Bacteria</taxon>
        <taxon>Bacillati</taxon>
        <taxon>Bacillota</taxon>
        <taxon>Tissierellia</taxon>
        <taxon>Tissierellales</taxon>
        <taxon>Sporanaerobacteraceae</taxon>
        <taxon>Anaerosalibacter</taxon>
    </lineage>
</organism>
<dbReference type="InterPro" id="IPR004474">
    <property type="entry name" value="LytR_CpsA_psr"/>
</dbReference>
<evidence type="ECO:0000256" key="1">
    <source>
        <dbReference type="ARBA" id="ARBA00006068"/>
    </source>
</evidence>